<evidence type="ECO:0000313" key="2">
    <source>
        <dbReference type="EMBL" id="KAH9300397.1"/>
    </source>
</evidence>
<feature type="region of interest" description="Disordered" evidence="1">
    <location>
        <begin position="49"/>
        <end position="86"/>
    </location>
</feature>
<reference evidence="2 3" key="1">
    <citation type="journal article" date="2021" name="Nat. Plants">
        <title>The Taxus genome provides insights into paclitaxel biosynthesis.</title>
        <authorList>
            <person name="Xiong X."/>
            <person name="Gou J."/>
            <person name="Liao Q."/>
            <person name="Li Y."/>
            <person name="Zhou Q."/>
            <person name="Bi G."/>
            <person name="Li C."/>
            <person name="Du R."/>
            <person name="Wang X."/>
            <person name="Sun T."/>
            <person name="Guo L."/>
            <person name="Liang H."/>
            <person name="Lu P."/>
            <person name="Wu Y."/>
            <person name="Zhang Z."/>
            <person name="Ro D.K."/>
            <person name="Shang Y."/>
            <person name="Huang S."/>
            <person name="Yan J."/>
        </authorList>
    </citation>
    <scope>NUCLEOTIDE SEQUENCE [LARGE SCALE GENOMIC DNA]</scope>
    <source>
        <strain evidence="2">Ta-2019</strain>
    </source>
</reference>
<dbReference type="AlphaFoldDB" id="A0AA38CN06"/>
<evidence type="ECO:0000256" key="1">
    <source>
        <dbReference type="SAM" id="MobiDB-lite"/>
    </source>
</evidence>
<feature type="non-terminal residue" evidence="2">
    <location>
        <position position="86"/>
    </location>
</feature>
<proteinExistence type="predicted"/>
<feature type="region of interest" description="Disordered" evidence="1">
    <location>
        <begin position="1"/>
        <end position="24"/>
    </location>
</feature>
<comment type="caution">
    <text evidence="2">The sequence shown here is derived from an EMBL/GenBank/DDBJ whole genome shotgun (WGS) entry which is preliminary data.</text>
</comment>
<evidence type="ECO:0000313" key="3">
    <source>
        <dbReference type="Proteomes" id="UP000824469"/>
    </source>
</evidence>
<dbReference type="EMBL" id="JAHRHJ020000009">
    <property type="protein sequence ID" value="KAH9300397.1"/>
    <property type="molecule type" value="Genomic_DNA"/>
</dbReference>
<organism evidence="2 3">
    <name type="scientific">Taxus chinensis</name>
    <name type="common">Chinese yew</name>
    <name type="synonym">Taxus wallichiana var. chinensis</name>
    <dbReference type="NCBI Taxonomy" id="29808"/>
    <lineage>
        <taxon>Eukaryota</taxon>
        <taxon>Viridiplantae</taxon>
        <taxon>Streptophyta</taxon>
        <taxon>Embryophyta</taxon>
        <taxon>Tracheophyta</taxon>
        <taxon>Spermatophyta</taxon>
        <taxon>Pinopsida</taxon>
        <taxon>Pinidae</taxon>
        <taxon>Conifers II</taxon>
        <taxon>Cupressales</taxon>
        <taxon>Taxaceae</taxon>
        <taxon>Taxus</taxon>
    </lineage>
</organism>
<keyword evidence="3" id="KW-1185">Reference proteome</keyword>
<sequence>MVRTRGNVANNAPPEGGAETTQNLDEIRASLLDTTDHLVVLEWQVIGNEEDDEAGNFNQQPPEDNPDMGVDNNAGNAPVQPENKKA</sequence>
<protein>
    <submittedName>
        <fullName evidence="2">Uncharacterized protein</fullName>
    </submittedName>
</protein>
<gene>
    <name evidence="2" type="ORF">KI387_011980</name>
</gene>
<dbReference type="Proteomes" id="UP000824469">
    <property type="component" value="Unassembled WGS sequence"/>
</dbReference>
<name>A0AA38CN06_TAXCH</name>
<accession>A0AA38CN06</accession>